<evidence type="ECO:0000313" key="1">
    <source>
        <dbReference type="EMBL" id="CAK0904478.1"/>
    </source>
</evidence>
<reference evidence="1" key="1">
    <citation type="submission" date="2023-10" db="EMBL/GenBank/DDBJ databases">
        <authorList>
            <person name="Chen Y."/>
            <person name="Shah S."/>
            <person name="Dougan E. K."/>
            <person name="Thang M."/>
            <person name="Chan C."/>
        </authorList>
    </citation>
    <scope>NUCLEOTIDE SEQUENCE [LARGE SCALE GENOMIC DNA]</scope>
</reference>
<name>A0ABN9Y1B1_9DINO</name>
<comment type="caution">
    <text evidence="1">The sequence shown here is derived from an EMBL/GenBank/DDBJ whole genome shotgun (WGS) entry which is preliminary data.</text>
</comment>
<evidence type="ECO:0000313" key="2">
    <source>
        <dbReference type="Proteomes" id="UP001189429"/>
    </source>
</evidence>
<gene>
    <name evidence="1" type="ORF">PCOR1329_LOCUS80474</name>
</gene>
<dbReference type="EMBL" id="CAUYUJ010021401">
    <property type="protein sequence ID" value="CAK0904478.1"/>
    <property type="molecule type" value="Genomic_DNA"/>
</dbReference>
<keyword evidence="2" id="KW-1185">Reference proteome</keyword>
<organism evidence="1 2">
    <name type="scientific">Prorocentrum cordatum</name>
    <dbReference type="NCBI Taxonomy" id="2364126"/>
    <lineage>
        <taxon>Eukaryota</taxon>
        <taxon>Sar</taxon>
        <taxon>Alveolata</taxon>
        <taxon>Dinophyceae</taxon>
        <taxon>Prorocentrales</taxon>
        <taxon>Prorocentraceae</taxon>
        <taxon>Prorocentrum</taxon>
    </lineage>
</organism>
<accession>A0ABN9Y1B1</accession>
<proteinExistence type="predicted"/>
<protein>
    <submittedName>
        <fullName evidence="1">Uncharacterized protein</fullName>
    </submittedName>
</protein>
<dbReference type="Proteomes" id="UP001189429">
    <property type="component" value="Unassembled WGS sequence"/>
</dbReference>
<sequence>MAKRMSIITDDKLAKYGSNTQEQFKNVQHQIDEIKKCSKAELKALHEQTGNTATQKLIEEKNYEDRVQNVFCMTDPTSVGCIEFRTLASKNGFHKMMRENPIKVQGASSEKSLRLTDNLTKTERRDMKQLGFTKYHLNRLLGIPLENIRIMRDTLSIQVLGKMAAIIVNGEIEYHNQGVEVKVSVSQSMREWDAKGPKNE</sequence>